<dbReference type="InterPro" id="IPR029058">
    <property type="entry name" value="AB_hydrolase_fold"/>
</dbReference>
<dbReference type="OrthoDB" id="2132981at2759"/>
<gene>
    <name evidence="2" type="ORF">LY90DRAFT_669366</name>
</gene>
<keyword evidence="3" id="KW-1185">Reference proteome</keyword>
<dbReference type="Gene3D" id="3.40.50.1820">
    <property type="entry name" value="alpha/beta hydrolase"/>
    <property type="match status" value="1"/>
</dbReference>
<keyword evidence="1" id="KW-0472">Membrane</keyword>
<dbReference type="PANTHER" id="PTHR33428:SF14">
    <property type="entry name" value="CARBOXYLESTERASE TYPE B DOMAIN-CONTAINING PROTEIN"/>
    <property type="match status" value="1"/>
</dbReference>
<evidence type="ECO:0008006" key="4">
    <source>
        <dbReference type="Google" id="ProtNLM"/>
    </source>
</evidence>
<sequence length="310" mass="35185">MNKVSKCSIVICCFVFGMVVATIAILIYVIGYAPLIPSDYTSKVETGGDIEEKYLKNGNYSSDSYDTLKIIGKNSEFLFFYPDEMKLPNNTKTYPVVVYLNGGGVFVNKLKPLLKHLASWGFIVLGYNELDSTSGLSVDKRINHLMKLNEDENSEFYKKVDINNIGITGHSNGALGVFNVINSNTTYKSYFKCVVSISLEKLSNENEEILFKSAKEIKIPILMLYGTLKENYSLDELMKIYNDISVTKVFARKINIKHSQMLYNADGYVTAWLMYYLQNDEEAGQFFRGSYPELLNNTLYQDQNITIVEP</sequence>
<dbReference type="Pfam" id="PF07224">
    <property type="entry name" value="Chlorophyllase"/>
    <property type="match status" value="1"/>
</dbReference>
<dbReference type="InterPro" id="IPR017395">
    <property type="entry name" value="Chlorophyllase-like"/>
</dbReference>
<evidence type="ECO:0000313" key="3">
    <source>
        <dbReference type="Proteomes" id="UP000193920"/>
    </source>
</evidence>
<protein>
    <recommendedName>
        <fullName evidence="4">Alpha/beta-hydrolase</fullName>
    </recommendedName>
</protein>
<accession>A0A1Y2DB53</accession>
<evidence type="ECO:0000256" key="1">
    <source>
        <dbReference type="SAM" id="Phobius"/>
    </source>
</evidence>
<keyword evidence="1" id="KW-0812">Transmembrane</keyword>
<dbReference type="Proteomes" id="UP000193920">
    <property type="component" value="Unassembled WGS sequence"/>
</dbReference>
<organism evidence="2 3">
    <name type="scientific">Neocallimastix californiae</name>
    <dbReference type="NCBI Taxonomy" id="1754190"/>
    <lineage>
        <taxon>Eukaryota</taxon>
        <taxon>Fungi</taxon>
        <taxon>Fungi incertae sedis</taxon>
        <taxon>Chytridiomycota</taxon>
        <taxon>Chytridiomycota incertae sedis</taxon>
        <taxon>Neocallimastigomycetes</taxon>
        <taxon>Neocallimastigales</taxon>
        <taxon>Neocallimastigaceae</taxon>
        <taxon>Neocallimastix</taxon>
    </lineage>
</organism>
<name>A0A1Y2DB53_9FUNG</name>
<reference evidence="2 3" key="1">
    <citation type="submission" date="2016-08" db="EMBL/GenBank/DDBJ databases">
        <title>A Parts List for Fungal Cellulosomes Revealed by Comparative Genomics.</title>
        <authorList>
            <consortium name="DOE Joint Genome Institute"/>
            <person name="Haitjema C.H."/>
            <person name="Gilmore S.P."/>
            <person name="Henske J.K."/>
            <person name="Solomon K.V."/>
            <person name="De Groot R."/>
            <person name="Kuo A."/>
            <person name="Mondo S.J."/>
            <person name="Salamov A.A."/>
            <person name="Labutti K."/>
            <person name="Zhao Z."/>
            <person name="Chiniquy J."/>
            <person name="Barry K."/>
            <person name="Brewer H.M."/>
            <person name="Purvine S.O."/>
            <person name="Wright A.T."/>
            <person name="Boxma B."/>
            <person name="Van Alen T."/>
            <person name="Hackstein J.H."/>
            <person name="Baker S.E."/>
            <person name="Grigoriev I.V."/>
            <person name="O'Malley M.A."/>
        </authorList>
    </citation>
    <scope>NUCLEOTIDE SEQUENCE [LARGE SCALE GENOMIC DNA]</scope>
    <source>
        <strain evidence="2 3">G1</strain>
    </source>
</reference>
<feature type="transmembrane region" description="Helical" evidence="1">
    <location>
        <begin position="7"/>
        <end position="33"/>
    </location>
</feature>
<comment type="caution">
    <text evidence="2">The sequence shown here is derived from an EMBL/GenBank/DDBJ whole genome shotgun (WGS) entry which is preliminary data.</text>
</comment>
<keyword evidence="1" id="KW-1133">Transmembrane helix</keyword>
<evidence type="ECO:0000313" key="2">
    <source>
        <dbReference type="EMBL" id="ORY56489.1"/>
    </source>
</evidence>
<proteinExistence type="predicted"/>
<dbReference type="PANTHER" id="PTHR33428">
    <property type="entry name" value="CHLOROPHYLLASE-2, CHLOROPLASTIC"/>
    <property type="match status" value="1"/>
</dbReference>
<dbReference type="SUPFAM" id="SSF53474">
    <property type="entry name" value="alpha/beta-Hydrolases"/>
    <property type="match status" value="1"/>
</dbReference>
<dbReference type="EMBL" id="MCOG01000073">
    <property type="protein sequence ID" value="ORY56489.1"/>
    <property type="molecule type" value="Genomic_DNA"/>
</dbReference>
<dbReference type="AlphaFoldDB" id="A0A1Y2DB53"/>